<dbReference type="Gene3D" id="1.10.540.10">
    <property type="entry name" value="Acyl-CoA dehydrogenase/oxidase, N-terminal domain"/>
    <property type="match status" value="1"/>
</dbReference>
<keyword evidence="8" id="KW-1185">Reference proteome</keyword>
<dbReference type="GO" id="GO:0050660">
    <property type="term" value="F:flavin adenine dinucleotide binding"/>
    <property type="evidence" value="ECO:0007669"/>
    <property type="project" value="InterPro"/>
</dbReference>
<evidence type="ECO:0000256" key="2">
    <source>
        <dbReference type="ARBA" id="ARBA00009347"/>
    </source>
</evidence>
<comment type="cofactor">
    <cofactor evidence="1">
        <name>FAD</name>
        <dbReference type="ChEBI" id="CHEBI:57692"/>
    </cofactor>
</comment>
<dbReference type="SUPFAM" id="SSF56645">
    <property type="entry name" value="Acyl-CoA dehydrogenase NM domain-like"/>
    <property type="match status" value="1"/>
</dbReference>
<dbReference type="Pfam" id="PF02770">
    <property type="entry name" value="Acyl-CoA_dh_M"/>
    <property type="match status" value="1"/>
</dbReference>
<dbReference type="Gene3D" id="2.40.110.10">
    <property type="entry name" value="Butyryl-CoA Dehydrogenase, subunit A, domain 2"/>
    <property type="match status" value="1"/>
</dbReference>
<accession>S9UHJ2</accession>
<keyword evidence="4" id="KW-0274">FAD</keyword>
<dbReference type="Pfam" id="PF02771">
    <property type="entry name" value="Acyl-CoA_dh_N"/>
    <property type="match status" value="1"/>
</dbReference>
<evidence type="ECO:0000256" key="1">
    <source>
        <dbReference type="ARBA" id="ARBA00001974"/>
    </source>
</evidence>
<proteinExistence type="inferred from homology"/>
<dbReference type="AlphaFoldDB" id="S9UHJ2"/>
<gene>
    <name evidence="7" type="ORF">STCU_05254</name>
</gene>
<dbReference type="OrthoDB" id="434771at2759"/>
<dbReference type="InterPro" id="IPR006089">
    <property type="entry name" value="Acyl-CoA_DH_CS"/>
</dbReference>
<dbReference type="PANTHER" id="PTHR43884:SF12">
    <property type="entry name" value="ISOVALERYL-COA DEHYDROGENASE, MITOCHONDRIAL-RELATED"/>
    <property type="match status" value="1"/>
</dbReference>
<evidence type="ECO:0000259" key="6">
    <source>
        <dbReference type="Pfam" id="PF02771"/>
    </source>
</evidence>
<dbReference type="InterPro" id="IPR006091">
    <property type="entry name" value="Acyl-CoA_Oxase/DH_mid-dom"/>
</dbReference>
<evidence type="ECO:0000256" key="4">
    <source>
        <dbReference type="ARBA" id="ARBA00022827"/>
    </source>
</evidence>
<reference evidence="7 8" key="1">
    <citation type="journal article" date="2013" name="PLoS ONE">
        <title>Predicting the Proteins of Angomonas deanei, Strigomonas culicis and Their Respective Endosymbionts Reveals New Aspects of the Trypanosomatidae Family.</title>
        <authorList>
            <person name="Motta M.C."/>
            <person name="Martins A.C."/>
            <person name="de Souza S.S."/>
            <person name="Catta-Preta C.M."/>
            <person name="Silva R."/>
            <person name="Klein C.C."/>
            <person name="de Almeida L.G."/>
            <person name="de Lima Cunha O."/>
            <person name="Ciapina L.P."/>
            <person name="Brocchi M."/>
            <person name="Colabardini A.C."/>
            <person name="de Araujo Lima B."/>
            <person name="Machado C.R."/>
            <person name="de Almeida Soares C.M."/>
            <person name="Probst C.M."/>
            <person name="de Menezes C.B."/>
            <person name="Thompson C.E."/>
            <person name="Bartholomeu D.C."/>
            <person name="Gradia D.F."/>
            <person name="Pavoni D.P."/>
            <person name="Grisard E.C."/>
            <person name="Fantinatti-Garboggini F."/>
            <person name="Marchini F.K."/>
            <person name="Rodrigues-Luiz G.F."/>
            <person name="Wagner G."/>
            <person name="Goldman G.H."/>
            <person name="Fietto J.L."/>
            <person name="Elias M.C."/>
            <person name="Goldman M.H."/>
            <person name="Sagot M.F."/>
            <person name="Pereira M."/>
            <person name="Stoco P.H."/>
            <person name="de Mendonca-Neto R.P."/>
            <person name="Teixeira S.M."/>
            <person name="Maciel T.E."/>
            <person name="de Oliveira Mendes T.A."/>
            <person name="Urmenyi T.P."/>
            <person name="de Souza W."/>
            <person name="Schenkman S."/>
            <person name="de Vasconcelos A.T."/>
        </authorList>
    </citation>
    <scope>NUCLEOTIDE SEQUENCE [LARGE SCALE GENOMIC DNA]</scope>
</reference>
<dbReference type="PANTHER" id="PTHR43884">
    <property type="entry name" value="ACYL-COA DEHYDROGENASE"/>
    <property type="match status" value="1"/>
</dbReference>
<dbReference type="InterPro" id="IPR046373">
    <property type="entry name" value="Acyl-CoA_Oxase/DH_mid-dom_sf"/>
</dbReference>
<dbReference type="InterPro" id="IPR013786">
    <property type="entry name" value="AcylCoA_DH/ox_N"/>
</dbReference>
<feature type="non-terminal residue" evidence="7">
    <location>
        <position position="254"/>
    </location>
</feature>
<dbReference type="Proteomes" id="UP000015354">
    <property type="component" value="Unassembled WGS sequence"/>
</dbReference>
<evidence type="ECO:0000259" key="5">
    <source>
        <dbReference type="Pfam" id="PF02770"/>
    </source>
</evidence>
<dbReference type="InterPro" id="IPR009100">
    <property type="entry name" value="AcylCoA_DH/oxidase_NM_dom_sf"/>
</dbReference>
<sequence>MLRRSPLRAFRRTLHLPKGSDAYFGGSAPAAAAAGGLSFGLSDAQLQLQQVARRFATEVMQPAAAEHDRTMAYPHELFRQAWELGLCSMHIPEAYGGIGASVVDGLLVHEELSVACSGMSTAFEANNLAEAPLLVAGTEAQKRKYLGRMTEAPLKAAYCVTEPGGGSDVAGVKTVARKEGDRWVVDGQKMWITNGGVANWYFLLARCDEGFVAFVVDADTPGITPGKKEVMLGQRCSDTRGITFEQVAIPEENV</sequence>
<dbReference type="EMBL" id="ATMH01005254">
    <property type="protein sequence ID" value="EPY28194.1"/>
    <property type="molecule type" value="Genomic_DNA"/>
</dbReference>
<feature type="domain" description="Acyl-CoA oxidase/dehydrogenase middle" evidence="5">
    <location>
        <begin position="157"/>
        <end position="247"/>
    </location>
</feature>
<keyword evidence="3" id="KW-0285">Flavoprotein</keyword>
<evidence type="ECO:0000256" key="3">
    <source>
        <dbReference type="ARBA" id="ARBA00022630"/>
    </source>
</evidence>
<evidence type="ECO:0000313" key="8">
    <source>
        <dbReference type="Proteomes" id="UP000015354"/>
    </source>
</evidence>
<dbReference type="InterPro" id="IPR037069">
    <property type="entry name" value="AcylCoA_DH/ox_N_sf"/>
</dbReference>
<feature type="domain" description="Acyl-CoA dehydrogenase/oxidase N-terminal" evidence="6">
    <location>
        <begin position="42"/>
        <end position="150"/>
    </location>
</feature>
<organism evidence="7 8">
    <name type="scientific">Strigomonas culicis</name>
    <dbReference type="NCBI Taxonomy" id="28005"/>
    <lineage>
        <taxon>Eukaryota</taxon>
        <taxon>Discoba</taxon>
        <taxon>Euglenozoa</taxon>
        <taxon>Kinetoplastea</taxon>
        <taxon>Metakinetoplastina</taxon>
        <taxon>Trypanosomatida</taxon>
        <taxon>Trypanosomatidae</taxon>
        <taxon>Strigomonadinae</taxon>
        <taxon>Strigomonas</taxon>
    </lineage>
</organism>
<comment type="similarity">
    <text evidence="2">Belongs to the acyl-CoA dehydrogenase family.</text>
</comment>
<dbReference type="GO" id="GO:0003995">
    <property type="term" value="F:acyl-CoA dehydrogenase activity"/>
    <property type="evidence" value="ECO:0007669"/>
    <property type="project" value="InterPro"/>
</dbReference>
<name>S9UHJ2_9TRYP</name>
<comment type="caution">
    <text evidence="7">The sequence shown here is derived from an EMBL/GenBank/DDBJ whole genome shotgun (WGS) entry which is preliminary data.</text>
</comment>
<protein>
    <submittedName>
        <fullName evidence="7">Acyl-CoA dehydrogenase</fullName>
    </submittedName>
</protein>
<dbReference type="PROSITE" id="PS00072">
    <property type="entry name" value="ACYL_COA_DH_1"/>
    <property type="match status" value="1"/>
</dbReference>
<evidence type="ECO:0000313" key="7">
    <source>
        <dbReference type="EMBL" id="EPY28194.1"/>
    </source>
</evidence>
<dbReference type="FunFam" id="1.10.540.10:FF:000026">
    <property type="entry name" value="Acyl-CoA dehydrogenase medium chain"/>
    <property type="match status" value="1"/>
</dbReference>